<comment type="caution">
    <text evidence="2">The sequence shown here is derived from an EMBL/GenBank/DDBJ whole genome shotgun (WGS) entry which is preliminary data.</text>
</comment>
<proteinExistence type="predicted"/>
<dbReference type="EMBL" id="JAINUG010000063">
    <property type="protein sequence ID" value="KAJ8402603.1"/>
    <property type="molecule type" value="Genomic_DNA"/>
</dbReference>
<organism evidence="2 3">
    <name type="scientific">Aldrovandia affinis</name>
    <dbReference type="NCBI Taxonomy" id="143900"/>
    <lineage>
        <taxon>Eukaryota</taxon>
        <taxon>Metazoa</taxon>
        <taxon>Chordata</taxon>
        <taxon>Craniata</taxon>
        <taxon>Vertebrata</taxon>
        <taxon>Euteleostomi</taxon>
        <taxon>Actinopterygii</taxon>
        <taxon>Neopterygii</taxon>
        <taxon>Teleostei</taxon>
        <taxon>Notacanthiformes</taxon>
        <taxon>Halosauridae</taxon>
        <taxon>Aldrovandia</taxon>
    </lineage>
</organism>
<dbReference type="Proteomes" id="UP001221898">
    <property type="component" value="Unassembled WGS sequence"/>
</dbReference>
<evidence type="ECO:0000256" key="1">
    <source>
        <dbReference type="SAM" id="MobiDB-lite"/>
    </source>
</evidence>
<feature type="compositionally biased region" description="Basic and acidic residues" evidence="1">
    <location>
        <begin position="29"/>
        <end position="40"/>
    </location>
</feature>
<feature type="non-terminal residue" evidence="2">
    <location>
        <position position="127"/>
    </location>
</feature>
<dbReference type="AlphaFoldDB" id="A0AAD7SHS0"/>
<gene>
    <name evidence="2" type="ORF">AAFF_G00366860</name>
</gene>
<protein>
    <submittedName>
        <fullName evidence="2">Uncharacterized protein</fullName>
    </submittedName>
</protein>
<sequence length="127" mass="13530">PQTLIVSSNVNCAPIRDIFKQEAERTDAILEEARRPDGKTTKRKRRKTPLLGSQGVFLLQMGEYGYEALAETPWVSSELVAGGHLAASEVATGSELRVSGRHATTCPTVGTFPLGAIDPIAPAAGRT</sequence>
<name>A0AAD7SHS0_9TELE</name>
<keyword evidence="3" id="KW-1185">Reference proteome</keyword>
<reference evidence="2" key="1">
    <citation type="journal article" date="2023" name="Science">
        <title>Genome structures resolve the early diversification of teleost fishes.</title>
        <authorList>
            <person name="Parey E."/>
            <person name="Louis A."/>
            <person name="Montfort J."/>
            <person name="Bouchez O."/>
            <person name="Roques C."/>
            <person name="Iampietro C."/>
            <person name="Lluch J."/>
            <person name="Castinel A."/>
            <person name="Donnadieu C."/>
            <person name="Desvignes T."/>
            <person name="Floi Bucao C."/>
            <person name="Jouanno E."/>
            <person name="Wen M."/>
            <person name="Mejri S."/>
            <person name="Dirks R."/>
            <person name="Jansen H."/>
            <person name="Henkel C."/>
            <person name="Chen W.J."/>
            <person name="Zahm M."/>
            <person name="Cabau C."/>
            <person name="Klopp C."/>
            <person name="Thompson A.W."/>
            <person name="Robinson-Rechavi M."/>
            <person name="Braasch I."/>
            <person name="Lecointre G."/>
            <person name="Bobe J."/>
            <person name="Postlethwait J.H."/>
            <person name="Berthelot C."/>
            <person name="Roest Crollius H."/>
            <person name="Guiguen Y."/>
        </authorList>
    </citation>
    <scope>NUCLEOTIDE SEQUENCE</scope>
    <source>
        <strain evidence="2">NC1722</strain>
    </source>
</reference>
<evidence type="ECO:0000313" key="2">
    <source>
        <dbReference type="EMBL" id="KAJ8402603.1"/>
    </source>
</evidence>
<feature type="region of interest" description="Disordered" evidence="1">
    <location>
        <begin position="29"/>
        <end position="48"/>
    </location>
</feature>
<accession>A0AAD7SHS0</accession>
<evidence type="ECO:0000313" key="3">
    <source>
        <dbReference type="Proteomes" id="UP001221898"/>
    </source>
</evidence>